<dbReference type="eggNOG" id="COG3437">
    <property type="taxonomic scope" value="Bacteria"/>
</dbReference>
<accession>D9SDB8</accession>
<feature type="transmembrane region" description="Helical" evidence="1">
    <location>
        <begin position="134"/>
        <end position="156"/>
    </location>
</feature>
<dbReference type="Gene3D" id="1.10.3210.10">
    <property type="entry name" value="Hypothetical protein af1432"/>
    <property type="match status" value="1"/>
</dbReference>
<evidence type="ECO:0000313" key="4">
    <source>
        <dbReference type="EMBL" id="ADL56716.1"/>
    </source>
</evidence>
<evidence type="ECO:0000313" key="3">
    <source>
        <dbReference type="EMBL" id="ADL54747.1"/>
    </source>
</evidence>
<dbReference type="GO" id="GO:0008081">
    <property type="term" value="F:phosphoric diester hydrolase activity"/>
    <property type="evidence" value="ECO:0007669"/>
    <property type="project" value="UniProtKB-ARBA"/>
</dbReference>
<dbReference type="SMART" id="SM00471">
    <property type="entry name" value="HDc"/>
    <property type="match status" value="1"/>
</dbReference>
<keyword evidence="1" id="KW-0812">Transmembrane</keyword>
<keyword evidence="1" id="KW-0472">Membrane</keyword>
<sequence length="377" mass="42221">MAFEQAAASARHFDSPEMRKLVAADSQMSLLELAKLLENSSFAGIRIFDSSGKSLMEAWGMEAGSLRSTVQAHQHVFPKPGKQHYNWLTNEDEDFVQVLIPLLDSMRVTEVYFEGVYRLDVGTRYARKHQARNATLTSFVAVILILILLYPVLLGLTRRSESLSQSLLDSNLELLQSLGSAIAKRDADTDTHNYRVTLYSVRLAETMNLNRDSIESLIVGAFLHDVGKIGVPDQILLKPGRLTADEFEIMKRHVVFGGEIIQDSTWLKRARDVVLFHHEKFDGSGYPHGIYGKDIPLSARLFAVVDVFDALMSKRPYKESLLIDDALKILQDGAGGHFDPEVVGIFITVAATLYGEIGQSDRGYLQKTLKVIIKKYF</sequence>
<dbReference type="EMBL" id="CP002159">
    <property type="protein sequence ID" value="ADL54747.1"/>
    <property type="molecule type" value="Genomic_DNA"/>
</dbReference>
<dbReference type="STRING" id="395494.Galf_0708"/>
<dbReference type="PROSITE" id="PS51832">
    <property type="entry name" value="HD_GYP"/>
    <property type="match status" value="1"/>
</dbReference>
<dbReference type="CDD" id="cd00077">
    <property type="entry name" value="HDc"/>
    <property type="match status" value="1"/>
</dbReference>
<dbReference type="InterPro" id="IPR052020">
    <property type="entry name" value="Cyclic_di-GMP/3'3'-cGAMP_PDE"/>
</dbReference>
<dbReference type="HOGENOM" id="CLU_000445_92_15_4"/>
<dbReference type="InterPro" id="IPR037522">
    <property type="entry name" value="HD_GYP_dom"/>
</dbReference>
<dbReference type="AlphaFoldDB" id="D9SDB8"/>
<dbReference type="Pfam" id="PF13487">
    <property type="entry name" value="HD_5"/>
    <property type="match status" value="1"/>
</dbReference>
<keyword evidence="5" id="KW-1185">Reference proteome</keyword>
<dbReference type="KEGG" id="gca:Galf_0708"/>
<evidence type="ECO:0000256" key="1">
    <source>
        <dbReference type="SAM" id="Phobius"/>
    </source>
</evidence>
<keyword evidence="4" id="KW-0378">Hydrolase</keyword>
<keyword evidence="1" id="KW-1133">Transmembrane helix</keyword>
<organism evidence="4 5">
    <name type="scientific">Gallionella capsiferriformans (strain ES-2)</name>
    <name type="common">Gallionella ferruginea capsiferriformans (strain ES-2)</name>
    <dbReference type="NCBI Taxonomy" id="395494"/>
    <lineage>
        <taxon>Bacteria</taxon>
        <taxon>Pseudomonadati</taxon>
        <taxon>Pseudomonadota</taxon>
        <taxon>Betaproteobacteria</taxon>
        <taxon>Nitrosomonadales</taxon>
        <taxon>Gallionellaceae</taxon>
        <taxon>Gallionella</taxon>
    </lineage>
</organism>
<dbReference type="Proteomes" id="UP000001235">
    <property type="component" value="Chromosome"/>
</dbReference>
<dbReference type="KEGG" id="gca:Galf_2721"/>
<name>D9SDB8_GALCS</name>
<gene>
    <name evidence="3" type="ordered locus">Galf_0708</name>
    <name evidence="4" type="ordered locus">Galf_2721</name>
</gene>
<proteinExistence type="predicted"/>
<reference evidence="4 5" key="1">
    <citation type="submission" date="2010-08" db="EMBL/GenBank/DDBJ databases">
        <title>Complete sequence of Gallionella capsiferriformans ES-2.</title>
        <authorList>
            <consortium name="US DOE Joint Genome Institute"/>
            <person name="Lucas S."/>
            <person name="Copeland A."/>
            <person name="Lapidus A."/>
            <person name="Cheng J.-F."/>
            <person name="Bruce D."/>
            <person name="Goodwin L."/>
            <person name="Pitluck S."/>
            <person name="Chertkov O."/>
            <person name="Davenport K.W."/>
            <person name="Detter J.C."/>
            <person name="Han C."/>
            <person name="Tapia R."/>
            <person name="Land M."/>
            <person name="Hauser L."/>
            <person name="Chang Y.-J."/>
            <person name="Jeffries C."/>
            <person name="Kyrpides N."/>
            <person name="Ivanova N."/>
            <person name="Mikhailova N."/>
            <person name="Shelobolina E.S."/>
            <person name="Picardal F."/>
            <person name="Roden E."/>
            <person name="Emerson D."/>
            <person name="Woyke T."/>
        </authorList>
    </citation>
    <scope>NUCLEOTIDE SEQUENCE [LARGE SCALE GENOMIC DNA]</scope>
    <source>
        <strain evidence="4 5">ES-2</strain>
    </source>
</reference>
<dbReference type="EMBL" id="CP002159">
    <property type="protein sequence ID" value="ADL56716.1"/>
    <property type="molecule type" value="Genomic_DNA"/>
</dbReference>
<evidence type="ECO:0000313" key="5">
    <source>
        <dbReference type="Proteomes" id="UP000001235"/>
    </source>
</evidence>
<feature type="domain" description="HD-GYP" evidence="2">
    <location>
        <begin position="167"/>
        <end position="362"/>
    </location>
</feature>
<protein>
    <submittedName>
        <fullName evidence="4">Metal dependent phosphohydrolase</fullName>
    </submittedName>
</protein>
<dbReference type="InterPro" id="IPR003607">
    <property type="entry name" value="HD/PDEase_dom"/>
</dbReference>
<evidence type="ECO:0000259" key="2">
    <source>
        <dbReference type="PROSITE" id="PS51832"/>
    </source>
</evidence>
<dbReference type="PANTHER" id="PTHR45228">
    <property type="entry name" value="CYCLIC DI-GMP PHOSPHODIESTERASE TM_0186-RELATED"/>
    <property type="match status" value="1"/>
</dbReference>
<dbReference type="SUPFAM" id="SSF109604">
    <property type="entry name" value="HD-domain/PDEase-like"/>
    <property type="match status" value="1"/>
</dbReference>